<keyword evidence="3" id="KW-1185">Reference proteome</keyword>
<evidence type="ECO:0000256" key="1">
    <source>
        <dbReference type="SAM" id="Phobius"/>
    </source>
</evidence>
<keyword evidence="1" id="KW-0472">Membrane</keyword>
<reference evidence="2 3" key="1">
    <citation type="submission" date="2024-03" db="EMBL/GenBank/DDBJ databases">
        <title>Chitinophaga caseinilytica sp. nov., a casein hydrolysing bacterium isolated from forest soil.</title>
        <authorList>
            <person name="Lee D.S."/>
            <person name="Han D.M."/>
            <person name="Baek J.H."/>
            <person name="Choi D.G."/>
            <person name="Jeon J.H."/>
            <person name="Jeon C.O."/>
        </authorList>
    </citation>
    <scope>NUCLEOTIDE SEQUENCE [LARGE SCALE GENOMIC DNA]</scope>
    <source>
        <strain evidence="2 3">KACC 19118</strain>
    </source>
</reference>
<dbReference type="EMBL" id="CP150096">
    <property type="protein sequence ID" value="WZN45704.1"/>
    <property type="molecule type" value="Genomic_DNA"/>
</dbReference>
<name>A0ABZ2Z1S9_9BACT</name>
<keyword evidence="1" id="KW-0812">Transmembrane</keyword>
<accession>A0ABZ2Z1S9</accession>
<feature type="transmembrane region" description="Helical" evidence="1">
    <location>
        <begin position="76"/>
        <end position="96"/>
    </location>
</feature>
<keyword evidence="1" id="KW-1133">Transmembrane helix</keyword>
<organism evidence="2 3">
    <name type="scientific">Chitinophaga caseinilytica</name>
    <dbReference type="NCBI Taxonomy" id="2267521"/>
    <lineage>
        <taxon>Bacteria</taxon>
        <taxon>Pseudomonadati</taxon>
        <taxon>Bacteroidota</taxon>
        <taxon>Chitinophagia</taxon>
        <taxon>Chitinophagales</taxon>
        <taxon>Chitinophagaceae</taxon>
        <taxon>Chitinophaga</taxon>
    </lineage>
</organism>
<dbReference type="Proteomes" id="UP001449657">
    <property type="component" value="Chromosome"/>
</dbReference>
<proteinExistence type="predicted"/>
<feature type="transmembrane region" description="Helical" evidence="1">
    <location>
        <begin position="51"/>
        <end position="69"/>
    </location>
</feature>
<evidence type="ECO:0000313" key="3">
    <source>
        <dbReference type="Proteomes" id="UP001449657"/>
    </source>
</evidence>
<evidence type="ECO:0000313" key="2">
    <source>
        <dbReference type="EMBL" id="WZN45704.1"/>
    </source>
</evidence>
<gene>
    <name evidence="2" type="ORF">WJU22_22655</name>
</gene>
<protein>
    <submittedName>
        <fullName evidence="2">Uncharacterized protein</fullName>
    </submittedName>
</protein>
<sequence>MATIRQLQATLRLTYGLVPIVAGLDKFTNLLAQWSDYLGTNARLIPFDPAMFMKAVGIIEIIAGILVLAKPRAGAYVVMAWLLCIAAQLVVSGHYFDVAVRDIVMAIGAWTLAQLSKMQPSNAQ</sequence>
<dbReference type="RefSeq" id="WP_341840454.1">
    <property type="nucleotide sequence ID" value="NZ_CP149792.1"/>
</dbReference>